<evidence type="ECO:0000256" key="2">
    <source>
        <dbReference type="ARBA" id="ARBA00004613"/>
    </source>
</evidence>
<dbReference type="GO" id="GO:0005164">
    <property type="term" value="F:tumor necrosis factor receptor binding"/>
    <property type="evidence" value="ECO:0007669"/>
    <property type="project" value="InterPro"/>
</dbReference>
<dbReference type="Proteomes" id="UP000472277">
    <property type="component" value="Chromosome 12"/>
</dbReference>
<dbReference type="InterPro" id="IPR006052">
    <property type="entry name" value="TNF_dom"/>
</dbReference>
<reference evidence="23" key="2">
    <citation type="submission" date="2025-09" db="UniProtKB">
        <authorList>
            <consortium name="Ensembl"/>
        </authorList>
    </citation>
    <scope>IDENTIFICATION</scope>
</reference>
<feature type="binding site" evidence="19">
    <location>
        <position position="269"/>
    </location>
    <ligand>
        <name>Zn(2+)</name>
        <dbReference type="ChEBI" id="CHEBI:29105"/>
        <note>ligand shared between all trimeric partners</note>
    </ligand>
</feature>
<organism evidence="23 24">
    <name type="scientific">Salmo trutta</name>
    <name type="common">Brown trout</name>
    <dbReference type="NCBI Taxonomy" id="8032"/>
    <lineage>
        <taxon>Eukaryota</taxon>
        <taxon>Metazoa</taxon>
        <taxon>Chordata</taxon>
        <taxon>Craniata</taxon>
        <taxon>Vertebrata</taxon>
        <taxon>Euteleostomi</taxon>
        <taxon>Actinopterygii</taxon>
        <taxon>Neopterygii</taxon>
        <taxon>Teleostei</taxon>
        <taxon>Protacanthopterygii</taxon>
        <taxon>Salmoniformes</taxon>
        <taxon>Salmonidae</taxon>
        <taxon>Salmoninae</taxon>
        <taxon>Salmo</taxon>
    </lineage>
</organism>
<evidence type="ECO:0000256" key="14">
    <source>
        <dbReference type="ARBA" id="ARBA00023136"/>
    </source>
</evidence>
<keyword evidence="7" id="KW-0597">Phosphoprotein</keyword>
<evidence type="ECO:0000256" key="3">
    <source>
        <dbReference type="ARBA" id="ARBA00008670"/>
    </source>
</evidence>
<evidence type="ECO:0000256" key="18">
    <source>
        <dbReference type="ARBA" id="ARBA00083215"/>
    </source>
</evidence>
<name>A0A673Z707_SALTR</name>
<dbReference type="GeneTree" id="ENSGT01130000278318"/>
<evidence type="ECO:0000256" key="1">
    <source>
        <dbReference type="ARBA" id="ARBA00004401"/>
    </source>
</evidence>
<evidence type="ECO:0000256" key="9">
    <source>
        <dbReference type="ARBA" id="ARBA00022703"/>
    </source>
</evidence>
<dbReference type="GO" id="GO:0006955">
    <property type="term" value="P:immune response"/>
    <property type="evidence" value="ECO:0007669"/>
    <property type="project" value="InterPro"/>
</dbReference>
<dbReference type="InParanoid" id="A0A673Z707"/>
<evidence type="ECO:0000313" key="23">
    <source>
        <dbReference type="Ensembl" id="ENSSTUP00000042647.1"/>
    </source>
</evidence>
<evidence type="ECO:0000256" key="19">
    <source>
        <dbReference type="PIRSR" id="PIRSR038013-50"/>
    </source>
</evidence>
<evidence type="ECO:0000256" key="17">
    <source>
        <dbReference type="ARBA" id="ARBA00074586"/>
    </source>
</evidence>
<keyword evidence="11 19" id="KW-0862">Zinc</keyword>
<evidence type="ECO:0000256" key="21">
    <source>
        <dbReference type="SAM" id="Phobius"/>
    </source>
</evidence>
<dbReference type="SUPFAM" id="SSF49842">
    <property type="entry name" value="TNF-like"/>
    <property type="match status" value="1"/>
</dbReference>
<evidence type="ECO:0000256" key="8">
    <source>
        <dbReference type="ARBA" id="ARBA00022692"/>
    </source>
</evidence>
<evidence type="ECO:0000256" key="5">
    <source>
        <dbReference type="ARBA" id="ARBA00022514"/>
    </source>
</evidence>
<dbReference type="GeneID" id="115204478"/>
<keyword evidence="9" id="KW-0053">Apoptosis</keyword>
<dbReference type="PANTHER" id="PTHR11471:SF28">
    <property type="entry name" value="DEATH LIGAND 1B-RELATED"/>
    <property type="match status" value="1"/>
</dbReference>
<proteinExistence type="inferred from homology"/>
<dbReference type="OMA" id="YLNMSMA"/>
<dbReference type="GO" id="GO:2001238">
    <property type="term" value="P:positive regulation of extrinsic apoptotic signaling pathway"/>
    <property type="evidence" value="ECO:0007669"/>
    <property type="project" value="UniProtKB-ARBA"/>
</dbReference>
<dbReference type="GO" id="GO:0046872">
    <property type="term" value="F:metal ion binding"/>
    <property type="evidence" value="ECO:0007669"/>
    <property type="project" value="UniProtKB-KW"/>
</dbReference>
<dbReference type="SMART" id="SM00207">
    <property type="entry name" value="TNF"/>
    <property type="match status" value="1"/>
</dbReference>
<dbReference type="GO" id="GO:0006915">
    <property type="term" value="P:apoptotic process"/>
    <property type="evidence" value="ECO:0007669"/>
    <property type="project" value="UniProtKB-KW"/>
</dbReference>
<dbReference type="InterPro" id="IPR017355">
    <property type="entry name" value="TNF_ligand_10/11"/>
</dbReference>
<feature type="domain" description="THD" evidence="22">
    <location>
        <begin position="155"/>
        <end position="319"/>
    </location>
</feature>
<comment type="subcellular location">
    <subcellularLocation>
        <location evidence="1">Cell membrane</location>
        <topology evidence="1">Single-pass type II membrane protein</topology>
    </subcellularLocation>
    <subcellularLocation>
        <location evidence="2">Secreted</location>
    </subcellularLocation>
</comment>
<dbReference type="FunFam" id="2.60.120.40:FF:000014">
    <property type="entry name" value="Tumor necrosis factor ligand superfamily member"/>
    <property type="match status" value="1"/>
</dbReference>
<evidence type="ECO:0000256" key="20">
    <source>
        <dbReference type="SAM" id="MobiDB-lite"/>
    </source>
</evidence>
<evidence type="ECO:0000256" key="12">
    <source>
        <dbReference type="ARBA" id="ARBA00022968"/>
    </source>
</evidence>
<evidence type="ECO:0000256" key="16">
    <source>
        <dbReference type="ARBA" id="ARBA00063957"/>
    </source>
</evidence>
<dbReference type="Ensembl" id="ENSSTUT00000044541.1">
    <property type="protein sequence ID" value="ENSSTUP00000042647.1"/>
    <property type="gene ID" value="ENSSTUG00000018052.1"/>
</dbReference>
<dbReference type="GO" id="GO:0005615">
    <property type="term" value="C:extracellular space"/>
    <property type="evidence" value="ECO:0007669"/>
    <property type="project" value="UniProtKB-KW"/>
</dbReference>
<evidence type="ECO:0000256" key="10">
    <source>
        <dbReference type="ARBA" id="ARBA00022723"/>
    </source>
</evidence>
<evidence type="ECO:0000256" key="11">
    <source>
        <dbReference type="ARBA" id="ARBA00022833"/>
    </source>
</evidence>
<keyword evidence="12" id="KW-0735">Signal-anchor</keyword>
<dbReference type="CDD" id="cd00184">
    <property type="entry name" value="TNF"/>
    <property type="match status" value="1"/>
</dbReference>
<evidence type="ECO:0000259" key="22">
    <source>
        <dbReference type="PROSITE" id="PS50049"/>
    </source>
</evidence>
<dbReference type="AlphaFoldDB" id="A0A673Z707"/>
<dbReference type="Pfam" id="PF00229">
    <property type="entry name" value="TNF"/>
    <property type="match status" value="1"/>
</dbReference>
<dbReference type="Gene3D" id="2.60.120.40">
    <property type="match status" value="1"/>
</dbReference>
<gene>
    <name evidence="23" type="primary">LOC115204478</name>
</gene>
<accession>A0A673Z707</accession>
<evidence type="ECO:0000256" key="7">
    <source>
        <dbReference type="ARBA" id="ARBA00022553"/>
    </source>
</evidence>
<evidence type="ECO:0000256" key="6">
    <source>
        <dbReference type="ARBA" id="ARBA00022525"/>
    </source>
</evidence>
<keyword evidence="5" id="KW-0202">Cytokine</keyword>
<comment type="function">
    <text evidence="15">Cytokine that binds to TNFRSF10A/TRAILR1, TNFRSF10B/TRAILR2, TNFRSF10C/TRAILR3, TNFRSF10D/TRAILR4 and possibly also to TNFRSF11B/OPG. Induces apoptosis. Its activity may be modulated by binding to the decoy receptors TNFRSF10C/TRAILR3, TNFRSF10D/TRAILR4 and TNFRSF11B/OPG that cannot induce apoptosis.</text>
</comment>
<dbReference type="InterPro" id="IPR008983">
    <property type="entry name" value="Tumour_necrosis_fac-like_dom"/>
</dbReference>
<dbReference type="PANTHER" id="PTHR11471">
    <property type="entry name" value="TUMOR NECROSIS FACTOR FAMILY MEMBER"/>
    <property type="match status" value="1"/>
</dbReference>
<sequence>MTKWVAPLIHQLYFMATRDQFRPVVEQRHIMAASNSRRDVQSKLWVPMIVIVVVVLQVASTTGLLIFLNMSVAQVRSQGVAEELRCLGLLNALEKDQEIPESLVQLFGEPCIKLAQGIRAYVTKVTENIISKHAVPEPSAQPRTKPVSSEGHQKPSAHLTLRDSSLQGPISLASQKDLHQSCRHPVRSWGNQSFGSHLHNMTLSHGRLRIPRSGRYYLYAQVYFRYPSLTHEGGNHHGGTSSYQLVQCVYKKTSYARPLQLLKGVGTKCWAPDTEYALLSVYQGGLFELRAGDEIFVSVSSPTAVHAEDSSSYFGAFRFDP</sequence>
<evidence type="ECO:0000256" key="13">
    <source>
        <dbReference type="ARBA" id="ARBA00022989"/>
    </source>
</evidence>
<comment type="subunit">
    <text evidence="16">Homotrimer. One TNFSF10 homotrimer interacts with three TNFSF10A mononers. One TNFSF10 homotrimer interacts with three TNFSF10B mononers.</text>
</comment>
<keyword evidence="24" id="KW-1185">Reference proteome</keyword>
<evidence type="ECO:0000256" key="15">
    <source>
        <dbReference type="ARBA" id="ARBA00055277"/>
    </source>
</evidence>
<feature type="transmembrane region" description="Helical" evidence="21">
    <location>
        <begin position="44"/>
        <end position="68"/>
    </location>
</feature>
<dbReference type="GO" id="GO:0005125">
    <property type="term" value="F:cytokine activity"/>
    <property type="evidence" value="ECO:0007669"/>
    <property type="project" value="UniProtKB-KW"/>
</dbReference>
<feature type="region of interest" description="Disordered" evidence="20">
    <location>
        <begin position="133"/>
        <end position="158"/>
    </location>
</feature>
<dbReference type="OrthoDB" id="5980568at2759"/>
<dbReference type="KEGG" id="stru:115204478"/>
<keyword evidence="10 19" id="KW-0479">Metal-binding</keyword>
<keyword evidence="4" id="KW-1003">Cell membrane</keyword>
<protein>
    <recommendedName>
        <fullName evidence="17">Tumor necrosis factor ligand superfamily member 10</fullName>
    </recommendedName>
    <alternativeName>
        <fullName evidence="18">TNF-related apoptosis-inducing ligand</fullName>
    </alternativeName>
</protein>
<keyword evidence="13 21" id="KW-1133">Transmembrane helix</keyword>
<dbReference type="PROSITE" id="PS50049">
    <property type="entry name" value="THD_2"/>
    <property type="match status" value="1"/>
</dbReference>
<evidence type="ECO:0000313" key="24">
    <source>
        <dbReference type="Proteomes" id="UP000472277"/>
    </source>
</evidence>
<keyword evidence="8 21" id="KW-0812">Transmembrane</keyword>
<dbReference type="GO" id="GO:0005886">
    <property type="term" value="C:plasma membrane"/>
    <property type="evidence" value="ECO:0007669"/>
    <property type="project" value="UniProtKB-SubCell"/>
</dbReference>
<evidence type="ECO:0000256" key="4">
    <source>
        <dbReference type="ARBA" id="ARBA00022475"/>
    </source>
</evidence>
<dbReference type="PIRSF" id="PIRSF038013">
    <property type="entry name" value="TNF10_TNF11"/>
    <property type="match status" value="1"/>
</dbReference>
<reference evidence="23" key="1">
    <citation type="submission" date="2025-08" db="UniProtKB">
        <authorList>
            <consortium name="Ensembl"/>
        </authorList>
    </citation>
    <scope>IDENTIFICATION</scope>
</reference>
<comment type="similarity">
    <text evidence="3">Belongs to the tumor necrosis factor family.</text>
</comment>
<keyword evidence="6" id="KW-0964">Secreted</keyword>
<keyword evidence="14 21" id="KW-0472">Membrane</keyword>
<dbReference type="RefSeq" id="XP_029625950.1">
    <property type="nucleotide sequence ID" value="XM_029770090.1"/>
</dbReference>